<protein>
    <submittedName>
        <fullName evidence="1">Uncharacterized protein</fullName>
    </submittedName>
</protein>
<reference evidence="1 2" key="1">
    <citation type="submission" date="2020-08" db="EMBL/GenBank/DDBJ databases">
        <title>Genome Sequencing of Nocardia wallacei strain FMUON74 and assembly.</title>
        <authorList>
            <person name="Toyokawa M."/>
            <person name="Uesaka K."/>
        </authorList>
    </citation>
    <scope>NUCLEOTIDE SEQUENCE [LARGE SCALE GENOMIC DNA]</scope>
    <source>
        <strain evidence="1 2">FMUON74</strain>
    </source>
</reference>
<dbReference type="Proteomes" id="UP000516173">
    <property type="component" value="Chromosome"/>
</dbReference>
<dbReference type="KEGG" id="nwl:NWFMUON74_19250"/>
<proteinExistence type="predicted"/>
<name>A0A7G1KJ19_9NOCA</name>
<keyword evidence="2" id="KW-1185">Reference proteome</keyword>
<accession>A0A7G1KJ19</accession>
<sequence>MLASSWDPWAQPVSSVTAAIAAKLPARKRRAWRWLRAMVFRAESTSLTGMREGYTEHPRGPNDATATSRLRQRVGPGAMRCDSTVYDAS</sequence>
<evidence type="ECO:0000313" key="2">
    <source>
        <dbReference type="Proteomes" id="UP000516173"/>
    </source>
</evidence>
<dbReference type="AlphaFoldDB" id="A0A7G1KJ19"/>
<gene>
    <name evidence="1" type="ORF">NWFMUON74_19250</name>
</gene>
<organism evidence="1 2">
    <name type="scientific">Nocardia wallacei</name>
    <dbReference type="NCBI Taxonomy" id="480035"/>
    <lineage>
        <taxon>Bacteria</taxon>
        <taxon>Bacillati</taxon>
        <taxon>Actinomycetota</taxon>
        <taxon>Actinomycetes</taxon>
        <taxon>Mycobacteriales</taxon>
        <taxon>Nocardiaceae</taxon>
        <taxon>Nocardia</taxon>
    </lineage>
</organism>
<dbReference type="EMBL" id="AP023396">
    <property type="protein sequence ID" value="BCK54153.1"/>
    <property type="molecule type" value="Genomic_DNA"/>
</dbReference>
<evidence type="ECO:0000313" key="1">
    <source>
        <dbReference type="EMBL" id="BCK54153.1"/>
    </source>
</evidence>